<keyword evidence="2" id="KW-0804">Transcription</keyword>
<dbReference type="Gramene" id="EOY34567">
    <property type="protein sequence ID" value="EOY34567"/>
    <property type="gene ID" value="TCM_042194"/>
</dbReference>
<reference evidence="4 5" key="1">
    <citation type="journal article" date="2013" name="Genome Biol.">
        <title>The genome sequence of the most widely cultivated cacao type and its use to identify candidate genes regulating pod color.</title>
        <authorList>
            <person name="Motamayor J.C."/>
            <person name="Mockaitis K."/>
            <person name="Schmutz J."/>
            <person name="Haiminen N."/>
            <person name="Iii D.L."/>
            <person name="Cornejo O."/>
            <person name="Findley S.D."/>
            <person name="Zheng P."/>
            <person name="Utro F."/>
            <person name="Royaert S."/>
            <person name="Saski C."/>
            <person name="Jenkins J."/>
            <person name="Podicheti R."/>
            <person name="Zhao M."/>
            <person name="Scheffler B.E."/>
            <person name="Stack J.C."/>
            <person name="Feltus F.A."/>
            <person name="Mustiga G.M."/>
            <person name="Amores F."/>
            <person name="Phillips W."/>
            <person name="Marelli J.P."/>
            <person name="May G.D."/>
            <person name="Shapiro H."/>
            <person name="Ma J."/>
            <person name="Bustamante C.D."/>
            <person name="Schnell R.J."/>
            <person name="Main D."/>
            <person name="Gilbert D."/>
            <person name="Parida L."/>
            <person name="Kuhn D.N."/>
        </authorList>
    </citation>
    <scope>NUCLEOTIDE SEQUENCE [LARGE SCALE GENOMIC DNA]</scope>
    <source>
        <strain evidence="5">cv. Matina 1-6</strain>
    </source>
</reference>
<dbReference type="PANTHER" id="PTHR31636">
    <property type="entry name" value="OSJNBA0084A10.13 PROTEIN-RELATED"/>
    <property type="match status" value="1"/>
</dbReference>
<dbReference type="AlphaFoldDB" id="A0A061GZ26"/>
<dbReference type="InterPro" id="IPR005202">
    <property type="entry name" value="TF_GRAS"/>
</dbReference>
<gene>
    <name evidence="4" type="ORF">TCM_042194</name>
</gene>
<sequence length="537" mass="60212">MTPILFAIEMMEMEFNPWWPIYNPIDSQLEEVALYLAEMDAQVSSFEFSTSSVSIEDFSDVSSSSALLSSTLYGSQTHGYPFSGNHLLGILPREQCLPSVDEGDAPSNDQFLLDGGENFSEWMASDSSISSQQIFTEDVGSQNLSPISREVSVDVPSIQASLVLPAEYVEVDDQLVILHLLKAYGDAMGSEQMELAEEIIRRLKDKASPTGNSLERLAFYLAVALDKQANYLGQESSKNYEAAFMAFYQIFPYGRFAHFTANSAILEAIPADATAVHIVDFEIGNGIQWPPLIEALGRKGLRMLRLTSIKWGEEDGSCNPTTFEETKKQLWRHAMNFGLRLEVEEMDIEGLVSEIKKARVRGRKSEWLAFNCMVGLPHMGKGRSVVHVEHFLKTAKALISNEGVIAFGNGIGAEKWIEYRSFSSFFEGQMVYCHALLESMEQFQLLEARIAMECLFVVPHLSSLSNAQQWEETVRECGSLSELGFQPQRLSRENYLEARELVSEGESSYWVRTDGEDNNQMVLGYMGAPLVRVSSWR</sequence>
<evidence type="ECO:0000256" key="1">
    <source>
        <dbReference type="ARBA" id="ARBA00023015"/>
    </source>
</evidence>
<dbReference type="GO" id="GO:0003700">
    <property type="term" value="F:DNA-binding transcription factor activity"/>
    <property type="evidence" value="ECO:0000318"/>
    <property type="project" value="GO_Central"/>
</dbReference>
<comment type="caution">
    <text evidence="3">Lacks conserved residue(s) required for the propagation of feature annotation.</text>
</comment>
<accession>A0A061GZ26</accession>
<evidence type="ECO:0000313" key="5">
    <source>
        <dbReference type="Proteomes" id="UP000026915"/>
    </source>
</evidence>
<feature type="region of interest" description="SAW" evidence="3">
    <location>
        <begin position="459"/>
        <end position="537"/>
    </location>
</feature>
<dbReference type="PROSITE" id="PS50985">
    <property type="entry name" value="GRAS"/>
    <property type="match status" value="1"/>
</dbReference>
<dbReference type="GO" id="GO:0006355">
    <property type="term" value="P:regulation of DNA-templated transcription"/>
    <property type="evidence" value="ECO:0000318"/>
    <property type="project" value="GO_Central"/>
</dbReference>
<comment type="similarity">
    <text evidence="3">Belongs to the GRAS family.</text>
</comment>
<keyword evidence="1" id="KW-0805">Transcription regulation</keyword>
<organism evidence="4 5">
    <name type="scientific">Theobroma cacao</name>
    <name type="common">Cacao</name>
    <name type="synonym">Cocoa</name>
    <dbReference type="NCBI Taxonomy" id="3641"/>
    <lineage>
        <taxon>Eukaryota</taxon>
        <taxon>Viridiplantae</taxon>
        <taxon>Streptophyta</taxon>
        <taxon>Embryophyta</taxon>
        <taxon>Tracheophyta</taxon>
        <taxon>Spermatophyta</taxon>
        <taxon>Magnoliopsida</taxon>
        <taxon>eudicotyledons</taxon>
        <taxon>Gunneridae</taxon>
        <taxon>Pentapetalae</taxon>
        <taxon>rosids</taxon>
        <taxon>malvids</taxon>
        <taxon>Malvales</taxon>
        <taxon>Malvaceae</taxon>
        <taxon>Byttnerioideae</taxon>
        <taxon>Theobroma</taxon>
    </lineage>
</organism>
<feature type="short sequence motif" description="VHIID" evidence="3">
    <location>
        <begin position="276"/>
        <end position="280"/>
    </location>
</feature>
<dbReference type="Pfam" id="PF03514">
    <property type="entry name" value="GRAS"/>
    <property type="match status" value="1"/>
</dbReference>
<keyword evidence="5" id="KW-1185">Reference proteome</keyword>
<proteinExistence type="inferred from homology"/>
<evidence type="ECO:0000256" key="2">
    <source>
        <dbReference type="ARBA" id="ARBA00023163"/>
    </source>
</evidence>
<dbReference type="EMBL" id="CM001887">
    <property type="protein sequence ID" value="EOY34567.1"/>
    <property type="molecule type" value="Genomic_DNA"/>
</dbReference>
<dbReference type="HOGENOM" id="CLU_037910_0_0_1"/>
<dbReference type="GO" id="GO:0005634">
    <property type="term" value="C:nucleus"/>
    <property type="evidence" value="ECO:0000318"/>
    <property type="project" value="GO_Central"/>
</dbReference>
<dbReference type="STRING" id="3641.A0A061GZ26"/>
<evidence type="ECO:0000256" key="3">
    <source>
        <dbReference type="PROSITE-ProRule" id="PRU01191"/>
    </source>
</evidence>
<evidence type="ECO:0000313" key="4">
    <source>
        <dbReference type="EMBL" id="EOY34567.1"/>
    </source>
</evidence>
<protein>
    <submittedName>
        <fullName evidence="4">GRAS family transcription factor, putative</fullName>
    </submittedName>
</protein>
<dbReference type="GO" id="GO:0043565">
    <property type="term" value="F:sequence-specific DNA binding"/>
    <property type="evidence" value="ECO:0000318"/>
    <property type="project" value="GO_Central"/>
</dbReference>
<name>A0A061GZ26_THECC</name>
<dbReference type="InParanoid" id="A0A061GZ26"/>
<dbReference type="eggNOG" id="ENOG502SIRK">
    <property type="taxonomic scope" value="Eukaryota"/>
</dbReference>
<dbReference type="Proteomes" id="UP000026915">
    <property type="component" value="Chromosome 9"/>
</dbReference>
<dbReference type="OMA" id="YGDEAYS"/>